<comment type="caution">
    <text evidence="9">The sequence shown here is derived from an EMBL/GenBank/DDBJ whole genome shotgun (WGS) entry which is preliminary data.</text>
</comment>
<dbReference type="RefSeq" id="WP_378321063.1">
    <property type="nucleotide sequence ID" value="NZ_JBHUHY010000015.1"/>
</dbReference>
<keyword evidence="3" id="KW-0227">DNA damage</keyword>
<proteinExistence type="inferred from homology"/>
<protein>
    <recommendedName>
        <fullName evidence="8">Abasic site processing protein</fullName>
        <ecNumber evidence="8">3.4.-.-</ecNumber>
    </recommendedName>
</protein>
<dbReference type="EC" id="3.4.-.-" evidence="8"/>
<keyword evidence="6" id="KW-0238">DNA-binding</keyword>
<dbReference type="SUPFAM" id="SSF143081">
    <property type="entry name" value="BB1717-like"/>
    <property type="match status" value="1"/>
</dbReference>
<keyword evidence="7" id="KW-0456">Lyase</keyword>
<reference evidence="10" key="1">
    <citation type="journal article" date="2019" name="Int. J. Syst. Evol. Microbiol.">
        <title>The Global Catalogue of Microorganisms (GCM) 10K type strain sequencing project: providing services to taxonomists for standard genome sequencing and annotation.</title>
        <authorList>
            <consortium name="The Broad Institute Genomics Platform"/>
            <consortium name="The Broad Institute Genome Sequencing Center for Infectious Disease"/>
            <person name="Wu L."/>
            <person name="Ma J."/>
        </authorList>
    </citation>
    <scope>NUCLEOTIDE SEQUENCE [LARGE SCALE GENOMIC DNA]</scope>
    <source>
        <strain evidence="10">DT92</strain>
    </source>
</reference>
<dbReference type="EMBL" id="JBHUHY010000015">
    <property type="protein sequence ID" value="MFD2188055.1"/>
    <property type="molecule type" value="Genomic_DNA"/>
</dbReference>
<evidence type="ECO:0000313" key="10">
    <source>
        <dbReference type="Proteomes" id="UP001597344"/>
    </source>
</evidence>
<dbReference type="InterPro" id="IPR036590">
    <property type="entry name" value="SRAP-like"/>
</dbReference>
<keyword evidence="10" id="KW-1185">Reference proteome</keyword>
<dbReference type="Pfam" id="PF02586">
    <property type="entry name" value="SRAP"/>
    <property type="match status" value="1"/>
</dbReference>
<comment type="similarity">
    <text evidence="1 8">Belongs to the SOS response-associated peptidase family.</text>
</comment>
<evidence type="ECO:0000313" key="9">
    <source>
        <dbReference type="EMBL" id="MFD2188055.1"/>
    </source>
</evidence>
<dbReference type="PANTHER" id="PTHR13604">
    <property type="entry name" value="DC12-RELATED"/>
    <property type="match status" value="1"/>
</dbReference>
<dbReference type="Gene3D" id="3.90.1680.10">
    <property type="entry name" value="SOS response associated peptidase-like"/>
    <property type="match status" value="1"/>
</dbReference>
<dbReference type="InterPro" id="IPR003738">
    <property type="entry name" value="SRAP"/>
</dbReference>
<name>A0ABW5B0N7_9FLAO</name>
<evidence type="ECO:0000256" key="6">
    <source>
        <dbReference type="ARBA" id="ARBA00023125"/>
    </source>
</evidence>
<evidence type="ECO:0000256" key="4">
    <source>
        <dbReference type="ARBA" id="ARBA00022801"/>
    </source>
</evidence>
<evidence type="ECO:0000256" key="3">
    <source>
        <dbReference type="ARBA" id="ARBA00022763"/>
    </source>
</evidence>
<evidence type="ECO:0000256" key="1">
    <source>
        <dbReference type="ARBA" id="ARBA00008136"/>
    </source>
</evidence>
<evidence type="ECO:0000256" key="2">
    <source>
        <dbReference type="ARBA" id="ARBA00022670"/>
    </source>
</evidence>
<keyword evidence="2 8" id="KW-0645">Protease</keyword>
<dbReference type="PANTHER" id="PTHR13604:SF0">
    <property type="entry name" value="ABASIC SITE PROCESSING PROTEIN HMCES"/>
    <property type="match status" value="1"/>
</dbReference>
<sequence>MMYKKISNIAERELIERELGISYKFPRLYTPNSVIDGTEEATLSVITMHNPNHISYAIWGLLPTNYEGEWSDFQKVLDTLNICKDNLNTNGIFKEPYLERRCVIIVTGFYIYHLYKGSLYPYYVYLDAKKPFYIAGIYNILNDGFITCSMIMTEASGIVGDIQNLNAKMPVFISESFNDTWLGKQTTIDEIDYILDNPENLNLKAHPIAKEFFKNDISYDSMLDPVYYEGIPIP</sequence>
<evidence type="ECO:0000256" key="5">
    <source>
        <dbReference type="ARBA" id="ARBA00023124"/>
    </source>
</evidence>
<evidence type="ECO:0000256" key="7">
    <source>
        <dbReference type="ARBA" id="ARBA00023239"/>
    </source>
</evidence>
<accession>A0ABW5B0N7</accession>
<keyword evidence="5" id="KW-0190">Covalent protein-DNA linkage</keyword>
<dbReference type="GO" id="GO:0016787">
    <property type="term" value="F:hydrolase activity"/>
    <property type="evidence" value="ECO:0007669"/>
    <property type="project" value="UniProtKB-KW"/>
</dbReference>
<gene>
    <name evidence="9" type="ORF">ACFSJT_14730</name>
</gene>
<organism evidence="9 10">
    <name type="scientific">Aquimarina celericrescens</name>
    <dbReference type="NCBI Taxonomy" id="1964542"/>
    <lineage>
        <taxon>Bacteria</taxon>
        <taxon>Pseudomonadati</taxon>
        <taxon>Bacteroidota</taxon>
        <taxon>Flavobacteriia</taxon>
        <taxon>Flavobacteriales</taxon>
        <taxon>Flavobacteriaceae</taxon>
        <taxon>Aquimarina</taxon>
    </lineage>
</organism>
<evidence type="ECO:0000256" key="8">
    <source>
        <dbReference type="RuleBase" id="RU364100"/>
    </source>
</evidence>
<dbReference type="Proteomes" id="UP001597344">
    <property type="component" value="Unassembled WGS sequence"/>
</dbReference>
<keyword evidence="4 8" id="KW-0378">Hydrolase</keyword>